<sequence>MLADRDLYRKVAGRFATGIVIVTTVDPSGTDHAMTVNSFASVSLDPLLALFCAEKIARFHDTVISAGVWGVSVLGEDDEEVSRYLAKRGRPLEGQLTGFPHHRGALGVALLDSAIATLECRTVAVHEAGDHSIVVGGVETVATPRDAAPLIYHRGHYSFLAE</sequence>
<dbReference type="SUPFAM" id="SSF50475">
    <property type="entry name" value="FMN-binding split barrel"/>
    <property type="match status" value="1"/>
</dbReference>
<feature type="domain" description="Flavin reductase like" evidence="2">
    <location>
        <begin position="12"/>
        <end position="159"/>
    </location>
</feature>
<dbReference type="InterPro" id="IPR050268">
    <property type="entry name" value="NADH-dep_flavin_reductase"/>
</dbReference>
<dbReference type="PANTHER" id="PTHR30466:SF1">
    <property type="entry name" value="FMN REDUCTASE (NADH) RUTF"/>
    <property type="match status" value="1"/>
</dbReference>
<dbReference type="GO" id="GO:0010181">
    <property type="term" value="F:FMN binding"/>
    <property type="evidence" value="ECO:0007669"/>
    <property type="project" value="InterPro"/>
</dbReference>
<comment type="caution">
    <text evidence="3">The sequence shown here is derived from an EMBL/GenBank/DDBJ whole genome shotgun (WGS) entry which is preliminary data.</text>
</comment>
<evidence type="ECO:0000313" key="4">
    <source>
        <dbReference type="Proteomes" id="UP000308705"/>
    </source>
</evidence>
<dbReference type="EMBL" id="SZQA01000027">
    <property type="protein sequence ID" value="TKK85447.1"/>
    <property type="molecule type" value="Genomic_DNA"/>
</dbReference>
<keyword evidence="4" id="KW-1185">Reference proteome</keyword>
<dbReference type="AlphaFoldDB" id="A0A4U3MCI8"/>
<dbReference type="SMART" id="SM00903">
    <property type="entry name" value="Flavin_Reduct"/>
    <property type="match status" value="1"/>
</dbReference>
<evidence type="ECO:0000259" key="2">
    <source>
        <dbReference type="SMART" id="SM00903"/>
    </source>
</evidence>
<dbReference type="Pfam" id="PF01613">
    <property type="entry name" value="Flavin_Reduct"/>
    <property type="match status" value="1"/>
</dbReference>
<name>A0A4U3MCI8_9ACTN</name>
<dbReference type="RefSeq" id="WP_137249561.1">
    <property type="nucleotide sequence ID" value="NZ_SZQA01000027.1"/>
</dbReference>
<evidence type="ECO:0000313" key="3">
    <source>
        <dbReference type="EMBL" id="TKK85447.1"/>
    </source>
</evidence>
<dbReference type="GO" id="GO:0042602">
    <property type="term" value="F:riboflavin reductase (NADPH) activity"/>
    <property type="evidence" value="ECO:0007669"/>
    <property type="project" value="TreeGrafter"/>
</dbReference>
<dbReference type="PANTHER" id="PTHR30466">
    <property type="entry name" value="FLAVIN REDUCTASE"/>
    <property type="match status" value="1"/>
</dbReference>
<accession>A0A4U3MCI8</accession>
<dbReference type="GO" id="GO:0006208">
    <property type="term" value="P:pyrimidine nucleobase catabolic process"/>
    <property type="evidence" value="ECO:0007669"/>
    <property type="project" value="TreeGrafter"/>
</dbReference>
<protein>
    <submittedName>
        <fullName evidence="3">Flavin reductase family protein</fullName>
    </submittedName>
</protein>
<dbReference type="Proteomes" id="UP000308705">
    <property type="component" value="Unassembled WGS sequence"/>
</dbReference>
<proteinExistence type="predicted"/>
<gene>
    <name evidence="3" type="ORF">FDA94_25230</name>
</gene>
<evidence type="ECO:0000256" key="1">
    <source>
        <dbReference type="ARBA" id="ARBA00023002"/>
    </source>
</evidence>
<keyword evidence="1" id="KW-0560">Oxidoreductase</keyword>
<dbReference type="InterPro" id="IPR012349">
    <property type="entry name" value="Split_barrel_FMN-bd"/>
</dbReference>
<reference evidence="3 4" key="1">
    <citation type="submission" date="2019-04" db="EMBL/GenBank/DDBJ databases">
        <title>Herbidospora sp. NEAU-GS14.nov., a novel actinomycete isolated from soil.</title>
        <authorList>
            <person name="Han L."/>
        </authorList>
    </citation>
    <scope>NUCLEOTIDE SEQUENCE [LARGE SCALE GENOMIC DNA]</scope>
    <source>
        <strain evidence="3 4">NEAU-GS14</strain>
    </source>
</reference>
<dbReference type="InterPro" id="IPR002563">
    <property type="entry name" value="Flavin_Rdtase-like_dom"/>
</dbReference>
<organism evidence="3 4">
    <name type="scientific">Herbidospora galbida</name>
    <dbReference type="NCBI Taxonomy" id="2575442"/>
    <lineage>
        <taxon>Bacteria</taxon>
        <taxon>Bacillati</taxon>
        <taxon>Actinomycetota</taxon>
        <taxon>Actinomycetes</taxon>
        <taxon>Streptosporangiales</taxon>
        <taxon>Streptosporangiaceae</taxon>
        <taxon>Herbidospora</taxon>
    </lineage>
</organism>
<dbReference type="Gene3D" id="2.30.110.10">
    <property type="entry name" value="Electron Transport, Fmn-binding Protein, Chain A"/>
    <property type="match status" value="1"/>
</dbReference>
<dbReference type="OrthoDB" id="9792858at2"/>